<evidence type="ECO:0000256" key="2">
    <source>
        <dbReference type="ARBA" id="ARBA00022833"/>
    </source>
</evidence>
<name>A0A225AGV0_TALAT</name>
<keyword evidence="4" id="KW-0238">DNA-binding</keyword>
<feature type="region of interest" description="Disordered" evidence="7">
    <location>
        <begin position="721"/>
        <end position="806"/>
    </location>
</feature>
<feature type="region of interest" description="Disordered" evidence="7">
    <location>
        <begin position="1"/>
        <end position="20"/>
    </location>
</feature>
<dbReference type="OrthoDB" id="762982at2759"/>
<evidence type="ECO:0000256" key="7">
    <source>
        <dbReference type="SAM" id="MobiDB-lite"/>
    </source>
</evidence>
<evidence type="ECO:0000256" key="3">
    <source>
        <dbReference type="ARBA" id="ARBA00023015"/>
    </source>
</evidence>
<reference evidence="9 10" key="1">
    <citation type="submission" date="2015-06" db="EMBL/GenBank/DDBJ databases">
        <title>Talaromyces atroroseus IBT 11181 draft genome.</title>
        <authorList>
            <person name="Rasmussen K.B."/>
            <person name="Rasmussen S."/>
            <person name="Petersen B."/>
            <person name="Sicheritz-Ponten T."/>
            <person name="Mortensen U.H."/>
            <person name="Thrane U."/>
        </authorList>
    </citation>
    <scope>NUCLEOTIDE SEQUENCE [LARGE SCALE GENOMIC DNA]</scope>
    <source>
        <strain evidence="9 10">IBT 11181</strain>
    </source>
</reference>
<dbReference type="PANTHER" id="PTHR31944:SF131">
    <property type="entry name" value="HEME-RESPONSIVE ZINC FINGER TRANSCRIPTION FACTOR HAP1"/>
    <property type="match status" value="1"/>
</dbReference>
<dbReference type="GO" id="GO:0001228">
    <property type="term" value="F:DNA-binding transcription activator activity, RNA polymerase II-specific"/>
    <property type="evidence" value="ECO:0007669"/>
    <property type="project" value="TreeGrafter"/>
</dbReference>
<feature type="compositionally biased region" description="Low complexity" evidence="7">
    <location>
        <begin position="732"/>
        <end position="749"/>
    </location>
</feature>
<dbReference type="STRING" id="1441469.A0A225AGV0"/>
<keyword evidence="6" id="KW-0539">Nucleus</keyword>
<evidence type="ECO:0000256" key="1">
    <source>
        <dbReference type="ARBA" id="ARBA00022723"/>
    </source>
</evidence>
<dbReference type="GO" id="GO:0000978">
    <property type="term" value="F:RNA polymerase II cis-regulatory region sequence-specific DNA binding"/>
    <property type="evidence" value="ECO:0007669"/>
    <property type="project" value="TreeGrafter"/>
</dbReference>
<sequence>MTPTPPSTTSSSVGHSPEGQYRVVRKRNRVPLSCAPCRQRKIDRLENLVLSLMTNGSQAAGPAAAAAALSGNDSIGSTQNYQDLELDDEADVEESDTEAVTKSFGIMKVDNNKSMYISEAHWASVLNDIAEVRQYFVNSRKQYEEQAERIKASRPSAADTTTMLLFGEVKPPSKAEILSSLPSRYTTDILIARYFNHHNPGTYIVHTPTFQKEYNEHWKNPSATSAVWIGLLFAIMRLAMLSYYQDKDEPPEFKGKSLDMAKTFRNLMCQCLILADYTKPHPYLIETLVLHVHADFSQTQDADVLVWVLVGIVSRLAMRMGYHRDSKLFPNITPFQGEMRRRVWLYLRQADLLFSFQVGMPSMLRPDDTDTELPRNLCDEDFNPDSAEIPPSRSNDQPTPISYLIAKGRLSLVFGRVMDHTSLVRNAPYEVVLDIDSELRQARDLIPEHLKIRSFEECPLDPTDLILSRYYVESVYHKAQVVLHRRYISRARENPRFTHSRRTCIDSSLELLYQQSIFFSQKLPGGRLLTKVRDNAINNSNFLLAATIICLDLHHSMQLQAAGRPTGDVYIWGRERRDEMLAAIQRSRDIWHAQKDESMEAWKMAGMITVMLEKLKVAPSTAETKNSSAMLEVPDEKQNAAMTLGLLSSGMSPQDTATAGFTDSFKNPDTIMSPPAIGTTAADAMGFTSPFGMLGQMPDMQLDWDAWDSYIGNTTIDSNNNNQLWPPMFDVSQPSPIQPSPLSSSQTTGSTGGRGTPLDAARSRIRLPGFIPSDNGSSYDPANPSYFMAGPNTNKIISSSDQQQPQ</sequence>
<keyword evidence="5" id="KW-0804">Transcription</keyword>
<feature type="compositionally biased region" description="Polar residues" evidence="7">
    <location>
        <begin position="791"/>
        <end position="806"/>
    </location>
</feature>
<dbReference type="Pfam" id="PF04082">
    <property type="entry name" value="Fungal_trans"/>
    <property type="match status" value="1"/>
</dbReference>
<protein>
    <recommendedName>
        <fullName evidence="8">Xylanolytic transcriptional activator regulatory domain-containing protein</fullName>
    </recommendedName>
</protein>
<keyword evidence="2" id="KW-0862">Zinc</keyword>
<dbReference type="GO" id="GO:0008270">
    <property type="term" value="F:zinc ion binding"/>
    <property type="evidence" value="ECO:0007669"/>
    <property type="project" value="InterPro"/>
</dbReference>
<dbReference type="GO" id="GO:0005634">
    <property type="term" value="C:nucleus"/>
    <property type="evidence" value="ECO:0007669"/>
    <property type="project" value="TreeGrafter"/>
</dbReference>
<dbReference type="Proteomes" id="UP000214365">
    <property type="component" value="Unassembled WGS sequence"/>
</dbReference>
<dbReference type="InterPro" id="IPR051430">
    <property type="entry name" value="Fungal_TF_Env_Response"/>
</dbReference>
<proteinExistence type="predicted"/>
<gene>
    <name evidence="9" type="ORF">UA08_06114</name>
</gene>
<evidence type="ECO:0000256" key="6">
    <source>
        <dbReference type="ARBA" id="ARBA00023242"/>
    </source>
</evidence>
<keyword evidence="10" id="KW-1185">Reference proteome</keyword>
<comment type="caution">
    <text evidence="9">The sequence shown here is derived from an EMBL/GenBank/DDBJ whole genome shotgun (WGS) entry which is preliminary data.</text>
</comment>
<dbReference type="EMBL" id="LFMY01000009">
    <property type="protein sequence ID" value="OKL58423.1"/>
    <property type="molecule type" value="Genomic_DNA"/>
</dbReference>
<dbReference type="SMART" id="SM00906">
    <property type="entry name" value="Fungal_trans"/>
    <property type="match status" value="1"/>
</dbReference>
<keyword evidence="3" id="KW-0805">Transcription regulation</keyword>
<dbReference type="AlphaFoldDB" id="A0A225AGV0"/>
<feature type="domain" description="Xylanolytic transcriptional activator regulatory" evidence="8">
    <location>
        <begin position="306"/>
        <end position="380"/>
    </location>
</feature>
<evidence type="ECO:0000313" key="10">
    <source>
        <dbReference type="Proteomes" id="UP000214365"/>
    </source>
</evidence>
<evidence type="ECO:0000259" key="8">
    <source>
        <dbReference type="SMART" id="SM00906"/>
    </source>
</evidence>
<organism evidence="9 10">
    <name type="scientific">Talaromyces atroroseus</name>
    <dbReference type="NCBI Taxonomy" id="1441469"/>
    <lineage>
        <taxon>Eukaryota</taxon>
        <taxon>Fungi</taxon>
        <taxon>Dikarya</taxon>
        <taxon>Ascomycota</taxon>
        <taxon>Pezizomycotina</taxon>
        <taxon>Eurotiomycetes</taxon>
        <taxon>Eurotiomycetidae</taxon>
        <taxon>Eurotiales</taxon>
        <taxon>Trichocomaceae</taxon>
        <taxon>Talaromyces</taxon>
        <taxon>Talaromyces sect. Trachyspermi</taxon>
    </lineage>
</organism>
<dbReference type="RefSeq" id="XP_020118544.1">
    <property type="nucleotide sequence ID" value="XM_020268402.1"/>
</dbReference>
<evidence type="ECO:0000313" key="9">
    <source>
        <dbReference type="EMBL" id="OKL58423.1"/>
    </source>
</evidence>
<dbReference type="GeneID" id="31005870"/>
<keyword evidence="1" id="KW-0479">Metal-binding</keyword>
<dbReference type="GO" id="GO:0006351">
    <property type="term" value="P:DNA-templated transcription"/>
    <property type="evidence" value="ECO:0007669"/>
    <property type="project" value="InterPro"/>
</dbReference>
<dbReference type="CDD" id="cd12148">
    <property type="entry name" value="fungal_TF_MHR"/>
    <property type="match status" value="1"/>
</dbReference>
<evidence type="ECO:0000256" key="4">
    <source>
        <dbReference type="ARBA" id="ARBA00023125"/>
    </source>
</evidence>
<evidence type="ECO:0000256" key="5">
    <source>
        <dbReference type="ARBA" id="ARBA00023163"/>
    </source>
</evidence>
<accession>A0A225AGV0</accession>
<dbReference type="PANTHER" id="PTHR31944">
    <property type="entry name" value="HEME-RESPONSIVE ZINC FINGER TRANSCRIPTION FACTOR HAP1"/>
    <property type="match status" value="1"/>
</dbReference>
<dbReference type="InterPro" id="IPR007219">
    <property type="entry name" value="XnlR_reg_dom"/>
</dbReference>